<dbReference type="Proteomes" id="UP000245207">
    <property type="component" value="Unassembled WGS sequence"/>
</dbReference>
<keyword evidence="1" id="KW-0732">Signal</keyword>
<dbReference type="AlphaFoldDB" id="A0A2U1Q6Y4"/>
<name>A0A2U1Q6Y4_ARTAN</name>
<keyword evidence="3" id="KW-1185">Reference proteome</keyword>
<dbReference type="InterPro" id="IPR009489">
    <property type="entry name" value="PAR1"/>
</dbReference>
<feature type="signal peptide" evidence="1">
    <location>
        <begin position="1"/>
        <end position="18"/>
    </location>
</feature>
<proteinExistence type="predicted"/>
<protein>
    <submittedName>
        <fullName evidence="2">PAR1</fullName>
    </submittedName>
</protein>
<comment type="caution">
    <text evidence="2">The sequence shown here is derived from an EMBL/GenBank/DDBJ whole genome shotgun (WGS) entry which is preliminary data.</text>
</comment>
<feature type="chain" id="PRO_5015569480" evidence="1">
    <location>
        <begin position="19"/>
        <end position="167"/>
    </location>
</feature>
<evidence type="ECO:0000313" key="3">
    <source>
        <dbReference type="Proteomes" id="UP000245207"/>
    </source>
</evidence>
<reference evidence="2 3" key="1">
    <citation type="journal article" date="2018" name="Mol. Plant">
        <title>The genome of Artemisia annua provides insight into the evolution of Asteraceae family and artemisinin biosynthesis.</title>
        <authorList>
            <person name="Shen Q."/>
            <person name="Zhang L."/>
            <person name="Liao Z."/>
            <person name="Wang S."/>
            <person name="Yan T."/>
            <person name="Shi P."/>
            <person name="Liu M."/>
            <person name="Fu X."/>
            <person name="Pan Q."/>
            <person name="Wang Y."/>
            <person name="Lv Z."/>
            <person name="Lu X."/>
            <person name="Zhang F."/>
            <person name="Jiang W."/>
            <person name="Ma Y."/>
            <person name="Chen M."/>
            <person name="Hao X."/>
            <person name="Li L."/>
            <person name="Tang Y."/>
            <person name="Lv G."/>
            <person name="Zhou Y."/>
            <person name="Sun X."/>
            <person name="Brodelius P.E."/>
            <person name="Rose J.K.C."/>
            <person name="Tang K."/>
        </authorList>
    </citation>
    <scope>NUCLEOTIDE SEQUENCE [LARGE SCALE GENOMIC DNA]</scope>
    <source>
        <strain evidence="3">cv. Huhao1</strain>
        <tissue evidence="2">Leaf</tissue>
    </source>
</reference>
<dbReference type="PANTHER" id="PTHR33649">
    <property type="entry name" value="PAR1 PROTEIN"/>
    <property type="match status" value="1"/>
</dbReference>
<dbReference type="EMBL" id="PKPP01000357">
    <property type="protein sequence ID" value="PWA93779.1"/>
    <property type="molecule type" value="Genomic_DNA"/>
</dbReference>
<organism evidence="2 3">
    <name type="scientific">Artemisia annua</name>
    <name type="common">Sweet wormwood</name>
    <dbReference type="NCBI Taxonomy" id="35608"/>
    <lineage>
        <taxon>Eukaryota</taxon>
        <taxon>Viridiplantae</taxon>
        <taxon>Streptophyta</taxon>
        <taxon>Embryophyta</taxon>
        <taxon>Tracheophyta</taxon>
        <taxon>Spermatophyta</taxon>
        <taxon>Magnoliopsida</taxon>
        <taxon>eudicotyledons</taxon>
        <taxon>Gunneridae</taxon>
        <taxon>Pentapetalae</taxon>
        <taxon>asterids</taxon>
        <taxon>campanulids</taxon>
        <taxon>Asterales</taxon>
        <taxon>Asteraceae</taxon>
        <taxon>Asteroideae</taxon>
        <taxon>Anthemideae</taxon>
        <taxon>Artemisiinae</taxon>
        <taxon>Artemisia</taxon>
    </lineage>
</organism>
<accession>A0A2U1Q6Y4</accession>
<gene>
    <name evidence="2" type="ORF">CTI12_AA067430</name>
</gene>
<evidence type="ECO:0000313" key="2">
    <source>
        <dbReference type="EMBL" id="PWA93779.1"/>
    </source>
</evidence>
<dbReference type="STRING" id="35608.A0A2U1Q6Y4"/>
<dbReference type="OrthoDB" id="772928at2759"/>
<sequence>MAFILFILLSFLLQGALGELVCEELSIGLCTFSIGSSGKRCLLENYVDDNGNMEYQCRTSEIVVKSMNGFIESDECMNACGVHRKSVGISSDSLLEPHFIAKLCSRLCYNNCPNIVDLYQNIAIGEGVYLADLCEVQRNMPRRAVAHFLSSGAASGPISAAEAPSII</sequence>
<evidence type="ECO:0000256" key="1">
    <source>
        <dbReference type="SAM" id="SignalP"/>
    </source>
</evidence>
<dbReference type="PANTHER" id="PTHR33649:SF19">
    <property type="entry name" value="PAR1-RELATED"/>
    <property type="match status" value="1"/>
</dbReference>
<dbReference type="Pfam" id="PF06521">
    <property type="entry name" value="PAR1"/>
    <property type="match status" value="1"/>
</dbReference>